<proteinExistence type="predicted"/>
<dbReference type="AlphaFoldDB" id="H8XBK8"/>
<dbReference type="EMBL" id="HE681726">
    <property type="protein sequence ID" value="CCG25196.1"/>
    <property type="molecule type" value="Genomic_DNA"/>
</dbReference>
<gene>
    <name evidence="2" type="ORF">CORT_0H00790</name>
</gene>
<protein>
    <recommendedName>
        <fullName evidence="1">F-box domain-containing protein</fullName>
    </recommendedName>
</protein>
<dbReference type="KEGG" id="cot:CORT_0H00790"/>
<organism evidence="2 3">
    <name type="scientific">Candida orthopsilosis (strain 90-125)</name>
    <name type="common">Yeast</name>
    <dbReference type="NCBI Taxonomy" id="1136231"/>
    <lineage>
        <taxon>Eukaryota</taxon>
        <taxon>Fungi</taxon>
        <taxon>Dikarya</taxon>
        <taxon>Ascomycota</taxon>
        <taxon>Saccharomycotina</taxon>
        <taxon>Pichiomycetes</taxon>
        <taxon>Debaryomycetaceae</taxon>
        <taxon>Candida/Lodderomyces clade</taxon>
        <taxon>Candida</taxon>
    </lineage>
</organism>
<dbReference type="GeneID" id="14542388"/>
<evidence type="ECO:0000313" key="2">
    <source>
        <dbReference type="EMBL" id="CCG25196.1"/>
    </source>
</evidence>
<feature type="domain" description="F-box" evidence="1">
    <location>
        <begin position="7"/>
        <end position="52"/>
    </location>
</feature>
<dbReference type="Proteomes" id="UP000005018">
    <property type="component" value="Chromosome 8"/>
</dbReference>
<dbReference type="eggNOG" id="ENOG502R4NW">
    <property type="taxonomic scope" value="Eukaryota"/>
</dbReference>
<evidence type="ECO:0000259" key="1">
    <source>
        <dbReference type="PROSITE" id="PS50181"/>
    </source>
</evidence>
<dbReference type="InterPro" id="IPR001810">
    <property type="entry name" value="F-box_dom"/>
</dbReference>
<evidence type="ECO:0000313" key="3">
    <source>
        <dbReference type="Proteomes" id="UP000005018"/>
    </source>
</evidence>
<dbReference type="HOGENOM" id="CLU_446963_0_0_1"/>
<sequence length="601" mass="69977">MGEPKTQLSLLTLPPKVLQNVIKFLPQQSLINLATTNYELYHPCLIQLYSKIVISQYAPLRLKETRSDHRREVDFQDSSRSVIYGFENSLKEDLNMKMIYARVLVLIQALQINPDLAGYVKEIHVLGDDFTNDVISAVQDLANMLNQLDTFYIDSEKIRSRVDLSHLKLRTIVADNVNEIEYGIERLLVGNNRSIDNFSSVAHNLRELILPSKAEEFWAWVRTNVFSNKVYFSKLEKFRLVFHPSVFKDNISLIKSIQWNNIKELEIICPFPQVNNAEDYIFDCFDAIPVQLPKLNKLSVVQGSIFSTHGINESYDLTMFNFINTFIETLSYLSIKHCVPQLGNFPDGFEGNYHRRYELYTTILPKLVTKSSKSTSNFILDLPNLLHTFTCYEQYMNTVIWNGCKCEYCDIYLDKLDHFLFQHKYFDQDSHRYKDMNASHLLAAIASNLEKRFIPSSSLLTQLDQLAFPIWKCIWDFHSIENSKKLICLDKLTIDQGEYDEGDQPDVEEVEICEQNKNLFSRIPKSISHYINDVIQEILNLHRGNAEARFDEQDLHFLKDGGDYDDFNHKSDLKKVLISGFVYNIDNELNGTHFYENVYDE</sequence>
<name>H8XBK8_CANO9</name>
<accession>H8XBK8</accession>
<keyword evidence="3" id="KW-1185">Reference proteome</keyword>
<reference evidence="2 3" key="1">
    <citation type="journal article" date="2012" name="PLoS ONE">
        <title>Sequence and analysis of the genome of the pathogenic yeast Candida orthopsilosis.</title>
        <authorList>
            <person name="Riccombeni A."/>
            <person name="Vidanes G."/>
            <person name="Proux-Wera E."/>
            <person name="Wolfe K.H."/>
            <person name="Butler G."/>
        </authorList>
    </citation>
    <scope>NUCLEOTIDE SEQUENCE [LARGE SCALE GENOMIC DNA]</scope>
    <source>
        <strain evidence="2 3">Co 90-125</strain>
    </source>
</reference>
<dbReference type="RefSeq" id="XP_003871321.1">
    <property type="nucleotide sequence ID" value="XM_003871272.1"/>
</dbReference>
<dbReference type="OrthoDB" id="3976101at2759"/>
<dbReference type="PROSITE" id="PS50181">
    <property type="entry name" value="FBOX"/>
    <property type="match status" value="1"/>
</dbReference>